<dbReference type="InterPro" id="IPR029021">
    <property type="entry name" value="Prot-tyrosine_phosphatase-like"/>
</dbReference>
<keyword evidence="9" id="KW-1185">Reference proteome</keyword>
<dbReference type="PANTHER" id="PTHR23339">
    <property type="entry name" value="TYROSINE SPECIFIC PROTEIN PHOSPHATASE AND DUAL SPECIFICITY PROTEIN PHOSPHATASE"/>
    <property type="match status" value="1"/>
</dbReference>
<dbReference type="InterPro" id="IPR000387">
    <property type="entry name" value="Tyr_Pase_dom"/>
</dbReference>
<dbReference type="GO" id="GO:0004725">
    <property type="term" value="F:protein tyrosine phosphatase activity"/>
    <property type="evidence" value="ECO:0007669"/>
    <property type="project" value="UniProtKB-EC"/>
</dbReference>
<evidence type="ECO:0000256" key="4">
    <source>
        <dbReference type="ARBA" id="ARBA00022912"/>
    </source>
</evidence>
<evidence type="ECO:0000313" key="8">
    <source>
        <dbReference type="EMBL" id="KXS17458.1"/>
    </source>
</evidence>
<dbReference type="SUPFAM" id="SSF52799">
    <property type="entry name" value="(Phosphotyrosine protein) phosphatases II"/>
    <property type="match status" value="2"/>
</dbReference>
<organism evidence="8 9">
    <name type="scientific">Gonapodya prolifera (strain JEL478)</name>
    <name type="common">Monoblepharis prolifera</name>
    <dbReference type="NCBI Taxonomy" id="1344416"/>
    <lineage>
        <taxon>Eukaryota</taxon>
        <taxon>Fungi</taxon>
        <taxon>Fungi incertae sedis</taxon>
        <taxon>Chytridiomycota</taxon>
        <taxon>Chytridiomycota incertae sedis</taxon>
        <taxon>Monoblepharidomycetes</taxon>
        <taxon>Monoblepharidales</taxon>
        <taxon>Gonapodyaceae</taxon>
        <taxon>Gonapodya</taxon>
    </lineage>
</organism>
<dbReference type="Pfam" id="PF14671">
    <property type="entry name" value="DSPn"/>
    <property type="match status" value="1"/>
</dbReference>
<evidence type="ECO:0000256" key="2">
    <source>
        <dbReference type="ARBA" id="ARBA00013064"/>
    </source>
</evidence>
<feature type="domain" description="Tyrosine-protein phosphatase" evidence="6">
    <location>
        <begin position="243"/>
        <end position="385"/>
    </location>
</feature>
<evidence type="ECO:0000256" key="1">
    <source>
        <dbReference type="ARBA" id="ARBA00007315"/>
    </source>
</evidence>
<dbReference type="Pfam" id="PF22785">
    <property type="entry name" value="Tc-R-P"/>
    <property type="match status" value="1"/>
</dbReference>
<dbReference type="InterPro" id="IPR020422">
    <property type="entry name" value="TYR_PHOSPHATASE_DUAL_dom"/>
</dbReference>
<dbReference type="SMART" id="SM00404">
    <property type="entry name" value="PTPc_motif"/>
    <property type="match status" value="1"/>
</dbReference>
<dbReference type="CDD" id="cd17657">
    <property type="entry name" value="CDC14_N"/>
    <property type="match status" value="1"/>
</dbReference>
<dbReference type="Gene3D" id="3.90.190.10">
    <property type="entry name" value="Protein tyrosine phosphatase superfamily"/>
    <property type="match status" value="2"/>
</dbReference>
<dbReference type="InterPro" id="IPR003595">
    <property type="entry name" value="Tyr_Pase_cat"/>
</dbReference>
<dbReference type="InterPro" id="IPR044506">
    <property type="entry name" value="CDC14_C"/>
</dbReference>
<dbReference type="InterPro" id="IPR016130">
    <property type="entry name" value="Tyr_Pase_AS"/>
</dbReference>
<dbReference type="STRING" id="1344416.A0A139AL92"/>
<dbReference type="SMART" id="SM00195">
    <property type="entry name" value="DSPc"/>
    <property type="match status" value="1"/>
</dbReference>
<dbReference type="OMA" id="ALPWIGW"/>
<proteinExistence type="inferred from homology"/>
<name>A0A139AL92_GONPJ</name>
<dbReference type="PROSITE" id="PS50056">
    <property type="entry name" value="TYR_PHOSPHATASE_2"/>
    <property type="match status" value="1"/>
</dbReference>
<evidence type="ECO:0000256" key="3">
    <source>
        <dbReference type="ARBA" id="ARBA00022801"/>
    </source>
</evidence>
<feature type="compositionally biased region" description="Polar residues" evidence="5">
    <location>
        <begin position="500"/>
        <end position="521"/>
    </location>
</feature>
<protein>
    <recommendedName>
        <fullName evidence="2">protein-tyrosine-phosphatase</fullName>
        <ecNumber evidence="2">3.1.3.48</ecNumber>
    </recommendedName>
</protein>
<evidence type="ECO:0000256" key="5">
    <source>
        <dbReference type="SAM" id="MobiDB-lite"/>
    </source>
</evidence>
<dbReference type="CDD" id="cd14499">
    <property type="entry name" value="CDC14_C"/>
    <property type="match status" value="1"/>
</dbReference>
<dbReference type="EMBL" id="KQ965747">
    <property type="protein sequence ID" value="KXS17458.1"/>
    <property type="molecule type" value="Genomic_DNA"/>
</dbReference>
<comment type="similarity">
    <text evidence="1">Belongs to the protein-tyrosine phosphatase family. Non-receptor class CDC14 subfamily.</text>
</comment>
<feature type="domain" description="Tyrosine specific protein phosphatases" evidence="7">
    <location>
        <begin position="310"/>
        <end position="372"/>
    </location>
</feature>
<dbReference type="InterPro" id="IPR050561">
    <property type="entry name" value="PTP"/>
</dbReference>
<dbReference type="OrthoDB" id="2144871at2759"/>
<dbReference type="InterPro" id="IPR029260">
    <property type="entry name" value="DSPn"/>
</dbReference>
<reference evidence="8 9" key="1">
    <citation type="journal article" date="2015" name="Genome Biol. Evol.">
        <title>Phylogenomic analyses indicate that early fungi evolved digesting cell walls of algal ancestors of land plants.</title>
        <authorList>
            <person name="Chang Y."/>
            <person name="Wang S."/>
            <person name="Sekimoto S."/>
            <person name="Aerts A.L."/>
            <person name="Choi C."/>
            <person name="Clum A."/>
            <person name="LaButti K.M."/>
            <person name="Lindquist E.A."/>
            <person name="Yee Ngan C."/>
            <person name="Ohm R.A."/>
            <person name="Salamov A.A."/>
            <person name="Grigoriev I.V."/>
            <person name="Spatafora J.W."/>
            <person name="Berbee M.L."/>
        </authorList>
    </citation>
    <scope>NUCLEOTIDE SEQUENCE [LARGE SCALE GENOMIC DNA]</scope>
    <source>
        <strain evidence="8 9">JEL478</strain>
    </source>
</reference>
<dbReference type="EC" id="3.1.3.48" evidence="2"/>
<sequence>MPYSPSSLHFGSALKASDILEDAKEFIKGRLYYAAVPGQPSSTESVHFFSVDDRLVYIPFFSDFGPNNLSHVIRFVNLLNEKLANPAFAQKKLCFYSGTTFEKRSNAAFLICAYMVIALKATPEVACAPIRDIQPALTPYRDAGYGPATYWLTVQDCITGLHKSLTLGLLDLDDFDLPEYEFMEKVENGDMNFITDKFLAFASPHDDPPNVYPPSQSYPSADSSTSTLINTSATSLSDMPDKLLCRKRPSKLRSCYRIDDLVKYFKEVGVTTVIRLNNRIYDKRKFTDAGLNHVELYFPDGTNPPEVILKKFLEIAETTPGVIAVHCKAGLGRTGSLIASYLMKHHLLTTSEVISFLRIMRPGSVVGPQQNWLAQMELRLHRMHPSTPVPHAISFLRPSTFLTSPRFAAPLNPKLRESGKTTSTNSLDDLERSSRMDYEYGTGTSSIPRKNKSPKILAPTPLHSATTKFSELTVSGERSVSATGKYAIPVQPRKALQVQLDLSSGQNPRAASTSPSSNSKVTALPSHLSTSHHRAHSLSSSHSANGAKASYSLRSMANSIMGKINHPNSDQE</sequence>
<gene>
    <name evidence="8" type="ORF">M427DRAFT_30570</name>
</gene>
<dbReference type="PROSITE" id="PS00383">
    <property type="entry name" value="TYR_PHOSPHATASE_1"/>
    <property type="match status" value="1"/>
</dbReference>
<keyword evidence="4" id="KW-0904">Protein phosphatase</keyword>
<feature type="compositionally biased region" description="Basic and acidic residues" evidence="5">
    <location>
        <begin position="429"/>
        <end position="438"/>
    </location>
</feature>
<evidence type="ECO:0000259" key="6">
    <source>
        <dbReference type="PROSITE" id="PS50054"/>
    </source>
</evidence>
<dbReference type="Proteomes" id="UP000070544">
    <property type="component" value="Unassembled WGS sequence"/>
</dbReference>
<dbReference type="PROSITE" id="PS50054">
    <property type="entry name" value="TYR_PHOSPHATASE_DUAL"/>
    <property type="match status" value="1"/>
</dbReference>
<feature type="region of interest" description="Disordered" evidence="5">
    <location>
        <begin position="500"/>
        <end position="550"/>
    </location>
</feature>
<evidence type="ECO:0000259" key="7">
    <source>
        <dbReference type="PROSITE" id="PS50056"/>
    </source>
</evidence>
<dbReference type="AlphaFoldDB" id="A0A139AL92"/>
<accession>A0A139AL92</accession>
<feature type="region of interest" description="Disordered" evidence="5">
    <location>
        <begin position="412"/>
        <end position="462"/>
    </location>
</feature>
<evidence type="ECO:0000313" key="9">
    <source>
        <dbReference type="Proteomes" id="UP000070544"/>
    </source>
</evidence>
<keyword evidence="3" id="KW-0378">Hydrolase</keyword>